<dbReference type="Proteomes" id="UP000324222">
    <property type="component" value="Unassembled WGS sequence"/>
</dbReference>
<evidence type="ECO:0000313" key="2">
    <source>
        <dbReference type="EMBL" id="MPC90465.1"/>
    </source>
</evidence>
<reference evidence="2 3" key="1">
    <citation type="submission" date="2019-05" db="EMBL/GenBank/DDBJ databases">
        <title>Another draft genome of Portunus trituberculatus and its Hox gene families provides insights of decapod evolution.</title>
        <authorList>
            <person name="Jeong J.-H."/>
            <person name="Song I."/>
            <person name="Kim S."/>
            <person name="Choi T."/>
            <person name="Kim D."/>
            <person name="Ryu S."/>
            <person name="Kim W."/>
        </authorList>
    </citation>
    <scope>NUCLEOTIDE SEQUENCE [LARGE SCALE GENOMIC DNA]</scope>
    <source>
        <tissue evidence="2">Muscle</tissue>
    </source>
</reference>
<feature type="signal peptide" evidence="1">
    <location>
        <begin position="1"/>
        <end position="24"/>
    </location>
</feature>
<gene>
    <name evidence="2" type="ORF">E2C01_085453</name>
</gene>
<name>A0A5B7J6V3_PORTR</name>
<keyword evidence="1" id="KW-0732">Signal</keyword>
<comment type="caution">
    <text evidence="2">The sequence shown here is derived from an EMBL/GenBank/DDBJ whole genome shotgun (WGS) entry which is preliminary data.</text>
</comment>
<dbReference type="EMBL" id="VSRR010084461">
    <property type="protein sequence ID" value="MPC90465.1"/>
    <property type="molecule type" value="Genomic_DNA"/>
</dbReference>
<evidence type="ECO:0000313" key="3">
    <source>
        <dbReference type="Proteomes" id="UP000324222"/>
    </source>
</evidence>
<sequence length="75" mass="7541">MCLSRRAVAGFPLVLCGVKGAVQGATGLTADNIFNSLLSSLLIYEQHPSVRISHGSLLAAPPAPIPSVTGAGAAK</sequence>
<keyword evidence="3" id="KW-1185">Reference proteome</keyword>
<proteinExistence type="predicted"/>
<evidence type="ECO:0000256" key="1">
    <source>
        <dbReference type="SAM" id="SignalP"/>
    </source>
</evidence>
<feature type="chain" id="PRO_5022785003" evidence="1">
    <location>
        <begin position="25"/>
        <end position="75"/>
    </location>
</feature>
<organism evidence="2 3">
    <name type="scientific">Portunus trituberculatus</name>
    <name type="common">Swimming crab</name>
    <name type="synonym">Neptunus trituberculatus</name>
    <dbReference type="NCBI Taxonomy" id="210409"/>
    <lineage>
        <taxon>Eukaryota</taxon>
        <taxon>Metazoa</taxon>
        <taxon>Ecdysozoa</taxon>
        <taxon>Arthropoda</taxon>
        <taxon>Crustacea</taxon>
        <taxon>Multicrustacea</taxon>
        <taxon>Malacostraca</taxon>
        <taxon>Eumalacostraca</taxon>
        <taxon>Eucarida</taxon>
        <taxon>Decapoda</taxon>
        <taxon>Pleocyemata</taxon>
        <taxon>Brachyura</taxon>
        <taxon>Eubrachyura</taxon>
        <taxon>Portunoidea</taxon>
        <taxon>Portunidae</taxon>
        <taxon>Portuninae</taxon>
        <taxon>Portunus</taxon>
    </lineage>
</organism>
<dbReference type="AlphaFoldDB" id="A0A5B7J6V3"/>
<protein>
    <submittedName>
        <fullName evidence="2">Uncharacterized protein</fullName>
    </submittedName>
</protein>
<accession>A0A5B7J6V3</accession>